<dbReference type="Proteomes" id="UP000295070">
    <property type="component" value="Chromosome 21"/>
</dbReference>
<gene>
    <name evidence="2" type="ORF">EPR50_G00216760</name>
</gene>
<sequence>MGGGVRWQPYRPPRSFNDRQTDLLEAFEGSVRMLLFLLIRHCFLLARLFDPHSPPLSSALRRSAHPAHQRDSPAAPPALSDHANRKYICNGKIIKPESSDLLFLVSQFPWESEPTE</sequence>
<dbReference type="AlphaFoldDB" id="A0A484C8E0"/>
<name>A0A484C8E0_PERFV</name>
<feature type="region of interest" description="Disordered" evidence="1">
    <location>
        <begin position="58"/>
        <end position="81"/>
    </location>
</feature>
<dbReference type="EMBL" id="SCKG01000021">
    <property type="protein sequence ID" value="TDG98282.1"/>
    <property type="molecule type" value="Genomic_DNA"/>
</dbReference>
<organism evidence="2 3">
    <name type="scientific">Perca flavescens</name>
    <name type="common">American yellow perch</name>
    <name type="synonym">Morone flavescens</name>
    <dbReference type="NCBI Taxonomy" id="8167"/>
    <lineage>
        <taxon>Eukaryota</taxon>
        <taxon>Metazoa</taxon>
        <taxon>Chordata</taxon>
        <taxon>Craniata</taxon>
        <taxon>Vertebrata</taxon>
        <taxon>Euteleostomi</taxon>
        <taxon>Actinopterygii</taxon>
        <taxon>Neopterygii</taxon>
        <taxon>Teleostei</taxon>
        <taxon>Neoteleostei</taxon>
        <taxon>Acanthomorphata</taxon>
        <taxon>Eupercaria</taxon>
        <taxon>Perciformes</taxon>
        <taxon>Percoidei</taxon>
        <taxon>Percidae</taxon>
        <taxon>Percinae</taxon>
        <taxon>Perca</taxon>
    </lineage>
</organism>
<proteinExistence type="predicted"/>
<evidence type="ECO:0000313" key="3">
    <source>
        <dbReference type="Proteomes" id="UP000295070"/>
    </source>
</evidence>
<protein>
    <submittedName>
        <fullName evidence="2">Uncharacterized protein</fullName>
    </submittedName>
</protein>
<comment type="caution">
    <text evidence="2">The sequence shown here is derived from an EMBL/GenBank/DDBJ whole genome shotgun (WGS) entry which is preliminary data.</text>
</comment>
<keyword evidence="3" id="KW-1185">Reference proteome</keyword>
<evidence type="ECO:0000313" key="2">
    <source>
        <dbReference type="EMBL" id="TDG98282.1"/>
    </source>
</evidence>
<evidence type="ECO:0000256" key="1">
    <source>
        <dbReference type="SAM" id="MobiDB-lite"/>
    </source>
</evidence>
<accession>A0A484C8E0</accession>
<reference evidence="2 3" key="1">
    <citation type="submission" date="2019-01" db="EMBL/GenBank/DDBJ databases">
        <title>A chromosome-scale genome assembly of the yellow perch, Perca flavescens.</title>
        <authorList>
            <person name="Feron R."/>
            <person name="Morvezen R."/>
            <person name="Bestin A."/>
            <person name="Haffray P."/>
            <person name="Klopp C."/>
            <person name="Zahm M."/>
            <person name="Cabau C."/>
            <person name="Roques C."/>
            <person name="Donnadieu C."/>
            <person name="Bouchez O."/>
            <person name="Christie M."/>
            <person name="Larson W."/>
            <person name="Guiguen Y."/>
        </authorList>
    </citation>
    <scope>NUCLEOTIDE SEQUENCE [LARGE SCALE GENOMIC DNA]</scope>
    <source>
        <strain evidence="2">YP-PL-M2</strain>
        <tissue evidence="2">Blood</tissue>
    </source>
</reference>